<name>I3SI05_MEDTR</name>
<sequence length="33" mass="3946">MKHLIKFTRLAIVAPFFNIYLLPTIRSRHCFTP</sequence>
<proteinExistence type="evidence at transcript level"/>
<protein>
    <submittedName>
        <fullName evidence="1">Uncharacterized protein</fullName>
    </submittedName>
</protein>
<accession>I3SI05</accession>
<dbReference type="EMBL" id="BT140102">
    <property type="protein sequence ID" value="AFK39897.1"/>
    <property type="molecule type" value="mRNA"/>
</dbReference>
<evidence type="ECO:0000313" key="1">
    <source>
        <dbReference type="EMBL" id="AFK39897.1"/>
    </source>
</evidence>
<dbReference type="AlphaFoldDB" id="I3SI05"/>
<organism evidence="1">
    <name type="scientific">Medicago truncatula</name>
    <name type="common">Barrel medic</name>
    <name type="synonym">Medicago tribuloides</name>
    <dbReference type="NCBI Taxonomy" id="3880"/>
    <lineage>
        <taxon>Eukaryota</taxon>
        <taxon>Viridiplantae</taxon>
        <taxon>Streptophyta</taxon>
        <taxon>Embryophyta</taxon>
        <taxon>Tracheophyta</taxon>
        <taxon>Spermatophyta</taxon>
        <taxon>Magnoliopsida</taxon>
        <taxon>eudicotyledons</taxon>
        <taxon>Gunneridae</taxon>
        <taxon>Pentapetalae</taxon>
        <taxon>rosids</taxon>
        <taxon>fabids</taxon>
        <taxon>Fabales</taxon>
        <taxon>Fabaceae</taxon>
        <taxon>Papilionoideae</taxon>
        <taxon>50 kb inversion clade</taxon>
        <taxon>NPAAA clade</taxon>
        <taxon>Hologalegina</taxon>
        <taxon>IRL clade</taxon>
        <taxon>Trifolieae</taxon>
        <taxon>Medicago</taxon>
    </lineage>
</organism>
<reference evidence="1" key="1">
    <citation type="submission" date="2012-05" db="EMBL/GenBank/DDBJ databases">
        <authorList>
            <person name="Krishnakumar V."/>
            <person name="Cheung F."/>
            <person name="Xiao Y."/>
            <person name="Chan A."/>
            <person name="Moskal W.A."/>
            <person name="Town C.D."/>
        </authorList>
    </citation>
    <scope>NUCLEOTIDE SEQUENCE</scope>
</reference>